<feature type="domain" description="Ppx/GppA phosphatase N-terminal" evidence="2">
    <location>
        <begin position="2"/>
        <end position="274"/>
    </location>
</feature>
<evidence type="ECO:0000256" key="1">
    <source>
        <dbReference type="ARBA" id="ARBA00007125"/>
    </source>
</evidence>
<proteinExistence type="inferred from homology"/>
<dbReference type="Gene3D" id="3.30.420.40">
    <property type="match status" value="1"/>
</dbReference>
<dbReference type="RefSeq" id="WP_202958476.1">
    <property type="nucleotide sequence ID" value="NZ_JAPCID010000016.1"/>
</dbReference>
<dbReference type="InterPro" id="IPR043129">
    <property type="entry name" value="ATPase_NBD"/>
</dbReference>
<sequence>MLVADARDGRLTELLQRRAFTRLGRGLAPGGAIPAARIAENAGVVAEQVSLAEQAGAQSIRAVATACIRVAANREEFCRAMREYGGVDVAVLDGEEEARLAFLGATKTLPERLEGRVAVVDVGGGSTEIAVGTVDGGVEWWRSFAFGSGFLADAYLGDDPPSPDQLDEVRYHAAQMLATTVPPPVDVAVAVGGSAASLRRLVGDVLGRESLAAALGELTRGPAVDVAARFALDPQRVRLMPAGLLALEAAGRLLGQPLHIARGGLREGVLLDLAGM</sequence>
<comment type="caution">
    <text evidence="3">The sequence shown here is derived from an EMBL/GenBank/DDBJ whole genome shotgun (WGS) entry which is preliminary data.</text>
</comment>
<name>A0ABT4RIX5_9ACTN</name>
<dbReference type="Gene3D" id="3.30.420.150">
    <property type="entry name" value="Exopolyphosphatase. Domain 2"/>
    <property type="match status" value="1"/>
</dbReference>
<accession>A0ABT4RIX5</accession>
<gene>
    <name evidence="3" type="ORF">OJ962_13270</name>
</gene>
<dbReference type="PANTHER" id="PTHR30005">
    <property type="entry name" value="EXOPOLYPHOSPHATASE"/>
    <property type="match status" value="1"/>
</dbReference>
<dbReference type="InterPro" id="IPR050273">
    <property type="entry name" value="GppA/Ppx_hydrolase"/>
</dbReference>
<dbReference type="InterPro" id="IPR003695">
    <property type="entry name" value="Ppx_GppA_N"/>
</dbReference>
<evidence type="ECO:0000313" key="4">
    <source>
        <dbReference type="Proteomes" id="UP001147700"/>
    </source>
</evidence>
<dbReference type="Proteomes" id="UP001147700">
    <property type="component" value="Unassembled WGS sequence"/>
</dbReference>
<keyword evidence="4" id="KW-1185">Reference proteome</keyword>
<reference evidence="3" key="1">
    <citation type="submission" date="2022-10" db="EMBL/GenBank/DDBJ databases">
        <title>The WGS of Solirubrobacter sp. CPCC 204708.</title>
        <authorList>
            <person name="Jiang Z."/>
        </authorList>
    </citation>
    <scope>NUCLEOTIDE SEQUENCE</scope>
    <source>
        <strain evidence="3">CPCC 204708</strain>
    </source>
</reference>
<evidence type="ECO:0000259" key="2">
    <source>
        <dbReference type="Pfam" id="PF02541"/>
    </source>
</evidence>
<protein>
    <recommendedName>
        <fullName evidence="2">Ppx/GppA phosphatase N-terminal domain-containing protein</fullName>
    </recommendedName>
</protein>
<comment type="similarity">
    <text evidence="1">Belongs to the GppA/Ppx family.</text>
</comment>
<organism evidence="3 4">
    <name type="scientific">Solirubrobacter deserti</name>
    <dbReference type="NCBI Taxonomy" id="2282478"/>
    <lineage>
        <taxon>Bacteria</taxon>
        <taxon>Bacillati</taxon>
        <taxon>Actinomycetota</taxon>
        <taxon>Thermoleophilia</taxon>
        <taxon>Solirubrobacterales</taxon>
        <taxon>Solirubrobacteraceae</taxon>
        <taxon>Solirubrobacter</taxon>
    </lineage>
</organism>
<evidence type="ECO:0000313" key="3">
    <source>
        <dbReference type="EMBL" id="MDA0138467.1"/>
    </source>
</evidence>
<dbReference type="Pfam" id="PF02541">
    <property type="entry name" value="Ppx-GppA"/>
    <property type="match status" value="1"/>
</dbReference>
<dbReference type="PANTHER" id="PTHR30005:SF0">
    <property type="entry name" value="RETROGRADE REGULATION PROTEIN 2"/>
    <property type="match status" value="1"/>
</dbReference>
<dbReference type="EMBL" id="JAPCID010000016">
    <property type="protein sequence ID" value="MDA0138467.1"/>
    <property type="molecule type" value="Genomic_DNA"/>
</dbReference>
<dbReference type="SUPFAM" id="SSF53067">
    <property type="entry name" value="Actin-like ATPase domain"/>
    <property type="match status" value="2"/>
</dbReference>